<sequence length="126" mass="14689">MDYHLTQLLVLILSLQLHKQNKTHLCPPLCQIVCPVLQLMVQLLDLFTRLRQHKLVPCRCRVCRRFLLILVSCHKVSQLLGKTNLMLYQALREQGVLMVLVDKFLQTQTHLRPHGRKSLKQMSGNI</sequence>
<evidence type="ECO:0000313" key="1">
    <source>
        <dbReference type="EMBL" id="JAD84942.1"/>
    </source>
</evidence>
<organism evidence="1">
    <name type="scientific">Arundo donax</name>
    <name type="common">Giant reed</name>
    <name type="synonym">Donax arundinaceus</name>
    <dbReference type="NCBI Taxonomy" id="35708"/>
    <lineage>
        <taxon>Eukaryota</taxon>
        <taxon>Viridiplantae</taxon>
        <taxon>Streptophyta</taxon>
        <taxon>Embryophyta</taxon>
        <taxon>Tracheophyta</taxon>
        <taxon>Spermatophyta</taxon>
        <taxon>Magnoliopsida</taxon>
        <taxon>Liliopsida</taxon>
        <taxon>Poales</taxon>
        <taxon>Poaceae</taxon>
        <taxon>PACMAD clade</taxon>
        <taxon>Arundinoideae</taxon>
        <taxon>Arundineae</taxon>
        <taxon>Arundo</taxon>
    </lineage>
</organism>
<protein>
    <submittedName>
        <fullName evidence="1">Uncharacterized protein</fullName>
    </submittedName>
</protein>
<dbReference type="EMBL" id="GBRH01212953">
    <property type="protein sequence ID" value="JAD84942.1"/>
    <property type="molecule type" value="Transcribed_RNA"/>
</dbReference>
<reference evidence="1" key="1">
    <citation type="submission" date="2014-09" db="EMBL/GenBank/DDBJ databases">
        <authorList>
            <person name="Magalhaes I.L.F."/>
            <person name="Oliveira U."/>
            <person name="Santos F.R."/>
            <person name="Vidigal T.H.D.A."/>
            <person name="Brescovit A.D."/>
            <person name="Santos A.J."/>
        </authorList>
    </citation>
    <scope>NUCLEOTIDE SEQUENCE</scope>
    <source>
        <tissue evidence="1">Shoot tissue taken approximately 20 cm above the soil surface</tissue>
    </source>
</reference>
<proteinExistence type="predicted"/>
<dbReference type="AlphaFoldDB" id="A0A0A9DMF0"/>
<reference evidence="1" key="2">
    <citation type="journal article" date="2015" name="Data Brief">
        <title>Shoot transcriptome of the giant reed, Arundo donax.</title>
        <authorList>
            <person name="Barrero R.A."/>
            <person name="Guerrero F.D."/>
            <person name="Moolhuijzen P."/>
            <person name="Goolsby J.A."/>
            <person name="Tidwell J."/>
            <person name="Bellgard S.E."/>
            <person name="Bellgard M.I."/>
        </authorList>
    </citation>
    <scope>NUCLEOTIDE SEQUENCE</scope>
    <source>
        <tissue evidence="1">Shoot tissue taken approximately 20 cm above the soil surface</tissue>
    </source>
</reference>
<name>A0A0A9DMF0_ARUDO</name>
<accession>A0A0A9DMF0</accession>